<feature type="compositionally biased region" description="Basic residues" evidence="1">
    <location>
        <begin position="801"/>
        <end position="813"/>
    </location>
</feature>
<feature type="compositionally biased region" description="Basic and acidic residues" evidence="1">
    <location>
        <begin position="555"/>
        <end position="583"/>
    </location>
</feature>
<dbReference type="InterPro" id="IPR055264">
    <property type="entry name" value="BOD1/SHG1_dom"/>
</dbReference>
<keyword evidence="3" id="KW-0131">Cell cycle</keyword>
<dbReference type="PANTHER" id="PTHR31532">
    <property type="entry name" value="BIORIENTATION OF CHROMOSOMES IN CELL DIVISION 1 FAMILY MEMBER"/>
    <property type="match status" value="1"/>
</dbReference>
<comment type="caution">
    <text evidence="3">The sequence shown here is derived from an EMBL/GenBank/DDBJ whole genome shotgun (WGS) entry which is preliminary data.</text>
</comment>
<dbReference type="Pfam" id="PF05205">
    <property type="entry name" value="COMPASS-Shg1"/>
    <property type="match status" value="1"/>
</dbReference>
<sequence length="915" mass="102271">MCNKFRPTKTGPRGSCRAQTCGISFLSNFKMAAEPAKLDYKSRRLVSQIVEHVKSQGLFDQFRRDCIDELEQKESYRQLKQRVESHVATFLSKQTWTDSLPKNQVRDSLRKHINHSEVLERGIKQLISQAIDCKANVFQTRIEGVVQNYIYTQKHPQSQEKPTRKYKTLDEDTKSSSSDSKHGVICDISQLIPVPGPPSTVAKTTDGADKKSGAQESSKVGSTSSKGFQTVKKSYSTQGKSNILVGRVEETKTGSPLYEKATPDESSRIKDVKIRTSRVKVESLSRDDSRLSPKVEENVKVKEEKNKISRVKMESSSPGESTTSSLAEDRGNLSAQGNKVSSSGGTNENLNQIHLLPSTQEMAASQDDITRLAKVKMLEVKSAEVKTAEMKTPEVKMPEVKMPEVEMPEVKMEKGKTPEVKLPEVTMEKGKLPEVTMEKGKMPEVKMEKDNESVSLECKVKVKEERSELFGAREQNTPWQQKEEVKAGSEVKIMDEQEHGKILLNENAQIDTGPQRSDSFLIALDEMSQGLSRITEKPCVDVTVSANDINKVQESGERLESVKDSETVEKADGNADSKYEENNAAKSGVVTESSLRITSTSDDSGIKTIDLPATQGVTDKVIKELTPDTRSGASEVIAMTDQIPRQTLPDESQELQPRQKDEPVRSESRLEKSSSAASSVVQGDLDQVSSTGEYSDGESDISEVSSVHTSDLSSFDEQISSMSESYDEDEDEETRQGDTAEKCEHKTDDDKDRTSMLQNEQDSNAPPRRRSTRISSRRSTKEGESEISENEASRKDSRESSHKRRRAEKRNRKPRPETVKGQSVSALDKPRRRGRPRKDASERRMSSHAGSQIRHSRTHDQEESSTGAERSGSDVRESRSTRSQRQIKRTRCYSPSSEGTREVFLPRKRSRDDPS</sequence>
<dbReference type="GO" id="GO:0048188">
    <property type="term" value="C:Set1C/COMPASS complex"/>
    <property type="evidence" value="ECO:0007669"/>
    <property type="project" value="TreeGrafter"/>
</dbReference>
<feature type="compositionally biased region" description="Basic and acidic residues" evidence="1">
    <location>
        <begin position="276"/>
        <end position="313"/>
    </location>
</feature>
<keyword evidence="3" id="KW-0132">Cell division</keyword>
<feature type="compositionally biased region" description="Polar residues" evidence="1">
    <location>
        <begin position="755"/>
        <end position="764"/>
    </location>
</feature>
<feature type="compositionally biased region" description="Low complexity" evidence="1">
    <location>
        <begin position="314"/>
        <end position="325"/>
    </location>
</feature>
<evidence type="ECO:0000256" key="1">
    <source>
        <dbReference type="SAM" id="MobiDB-lite"/>
    </source>
</evidence>
<dbReference type="AlphaFoldDB" id="A0A9W9ZPI1"/>
<feature type="compositionally biased region" description="Polar residues" evidence="1">
    <location>
        <begin position="590"/>
        <end position="603"/>
    </location>
</feature>
<dbReference type="Proteomes" id="UP001163046">
    <property type="component" value="Unassembled WGS sequence"/>
</dbReference>
<feature type="compositionally biased region" description="Basic and acidic residues" evidence="1">
    <location>
        <begin position="791"/>
        <end position="800"/>
    </location>
</feature>
<evidence type="ECO:0000313" key="4">
    <source>
        <dbReference type="Proteomes" id="UP001163046"/>
    </source>
</evidence>
<protein>
    <submittedName>
        <fullName evidence="3">Biorientation of chromosomes in cell division protein 1</fullName>
    </submittedName>
</protein>
<feature type="compositionally biased region" description="Basic and acidic residues" evidence="1">
    <location>
        <begin position="734"/>
        <end position="754"/>
    </location>
</feature>
<feature type="region of interest" description="Disordered" evidence="1">
    <location>
        <begin position="555"/>
        <end position="915"/>
    </location>
</feature>
<keyword evidence="4" id="KW-1185">Reference proteome</keyword>
<feature type="compositionally biased region" description="Basic and acidic residues" evidence="1">
    <location>
        <begin position="899"/>
        <end position="915"/>
    </location>
</feature>
<feature type="compositionally biased region" description="Polar residues" evidence="1">
    <location>
        <begin position="702"/>
        <end position="719"/>
    </location>
</feature>
<feature type="compositionally biased region" description="Polar residues" evidence="1">
    <location>
        <begin position="214"/>
        <end position="235"/>
    </location>
</feature>
<feature type="compositionally biased region" description="Polar residues" evidence="1">
    <location>
        <begin position="333"/>
        <end position="363"/>
    </location>
</feature>
<feature type="region of interest" description="Disordered" evidence="1">
    <location>
        <begin position="386"/>
        <end position="454"/>
    </location>
</feature>
<feature type="region of interest" description="Disordered" evidence="1">
    <location>
        <begin position="155"/>
        <end position="235"/>
    </location>
</feature>
<evidence type="ECO:0000259" key="2">
    <source>
        <dbReference type="Pfam" id="PF05205"/>
    </source>
</evidence>
<proteinExistence type="predicted"/>
<reference evidence="3" key="1">
    <citation type="submission" date="2023-01" db="EMBL/GenBank/DDBJ databases">
        <title>Genome assembly of the deep-sea coral Lophelia pertusa.</title>
        <authorList>
            <person name="Herrera S."/>
            <person name="Cordes E."/>
        </authorList>
    </citation>
    <scope>NUCLEOTIDE SEQUENCE</scope>
    <source>
        <strain evidence="3">USNM1676648</strain>
        <tissue evidence="3">Polyp</tissue>
    </source>
</reference>
<feature type="compositionally biased region" description="Basic and acidic residues" evidence="1">
    <location>
        <begin position="657"/>
        <end position="672"/>
    </location>
</feature>
<accession>A0A9W9ZPI1</accession>
<feature type="region of interest" description="Disordered" evidence="1">
    <location>
        <begin position="276"/>
        <end position="364"/>
    </location>
</feature>
<feature type="domain" description="BOD1/SHG1" evidence="2">
    <location>
        <begin position="48"/>
        <end position="140"/>
    </location>
</feature>
<organism evidence="3 4">
    <name type="scientific">Desmophyllum pertusum</name>
    <dbReference type="NCBI Taxonomy" id="174260"/>
    <lineage>
        <taxon>Eukaryota</taxon>
        <taxon>Metazoa</taxon>
        <taxon>Cnidaria</taxon>
        <taxon>Anthozoa</taxon>
        <taxon>Hexacorallia</taxon>
        <taxon>Scleractinia</taxon>
        <taxon>Caryophylliina</taxon>
        <taxon>Caryophylliidae</taxon>
        <taxon>Desmophyllum</taxon>
    </lineage>
</organism>
<dbReference type="OrthoDB" id="7605699at2759"/>
<dbReference type="EMBL" id="MU825880">
    <property type="protein sequence ID" value="KAJ7385516.1"/>
    <property type="molecule type" value="Genomic_DNA"/>
</dbReference>
<feature type="compositionally biased region" description="Basic and acidic residues" evidence="1">
    <location>
        <begin position="157"/>
        <end position="184"/>
    </location>
</feature>
<evidence type="ECO:0000313" key="3">
    <source>
        <dbReference type="EMBL" id="KAJ7385516.1"/>
    </source>
</evidence>
<feature type="compositionally biased region" description="Basic residues" evidence="1">
    <location>
        <begin position="767"/>
        <end position="778"/>
    </location>
</feature>
<dbReference type="PANTHER" id="PTHR31532:SF10">
    <property type="entry name" value="BIORIENTATION OF CHROMOSOMES IN CELL DIVISION PROTEIN 1-LIKE 1"/>
    <property type="match status" value="1"/>
</dbReference>
<dbReference type="GO" id="GO:0031297">
    <property type="term" value="P:replication fork processing"/>
    <property type="evidence" value="ECO:0007669"/>
    <property type="project" value="TreeGrafter"/>
</dbReference>
<gene>
    <name evidence="3" type="primary">BOD1</name>
    <name evidence="3" type="ORF">OS493_015088</name>
</gene>
<dbReference type="GO" id="GO:0051301">
    <property type="term" value="P:cell division"/>
    <property type="evidence" value="ECO:0007669"/>
    <property type="project" value="UniProtKB-KW"/>
</dbReference>
<feature type="compositionally biased region" description="Basic and acidic residues" evidence="1">
    <location>
        <begin position="871"/>
        <end position="880"/>
    </location>
</feature>
<name>A0A9W9ZPI1_9CNID</name>